<feature type="transmembrane region" description="Helical" evidence="7">
    <location>
        <begin position="292"/>
        <end position="320"/>
    </location>
</feature>
<feature type="transmembrane region" description="Helical" evidence="7">
    <location>
        <begin position="253"/>
        <end position="272"/>
    </location>
</feature>
<comment type="caution">
    <text evidence="9">The sequence shown here is derived from an EMBL/GenBank/DDBJ whole genome shotgun (WGS) entry which is preliminary data.</text>
</comment>
<feature type="transmembrane region" description="Helical" evidence="7">
    <location>
        <begin position="423"/>
        <end position="453"/>
    </location>
</feature>
<protein>
    <recommendedName>
        <fullName evidence="8">Amino acid permease/ SLC12A domain-containing protein</fullName>
    </recommendedName>
</protein>
<accession>A0A507FQC6</accession>
<dbReference type="EMBL" id="QEAP01000014">
    <property type="protein sequence ID" value="TPX77785.1"/>
    <property type="molecule type" value="Genomic_DNA"/>
</dbReference>
<dbReference type="PIRSF" id="PIRSF006060">
    <property type="entry name" value="AA_transporter"/>
    <property type="match status" value="1"/>
</dbReference>
<evidence type="ECO:0000256" key="4">
    <source>
        <dbReference type="ARBA" id="ARBA00022970"/>
    </source>
</evidence>
<evidence type="ECO:0000256" key="5">
    <source>
        <dbReference type="ARBA" id="ARBA00022989"/>
    </source>
</evidence>
<dbReference type="FunFam" id="1.20.1740.10:FF:000001">
    <property type="entry name" value="Amino acid permease"/>
    <property type="match status" value="1"/>
</dbReference>
<evidence type="ECO:0000313" key="9">
    <source>
        <dbReference type="EMBL" id="TPX77785.1"/>
    </source>
</evidence>
<dbReference type="Proteomes" id="UP000320333">
    <property type="component" value="Unassembled WGS sequence"/>
</dbReference>
<dbReference type="PROSITE" id="PS00218">
    <property type="entry name" value="AMINO_ACID_PERMEASE_1"/>
    <property type="match status" value="1"/>
</dbReference>
<dbReference type="InterPro" id="IPR004841">
    <property type="entry name" value="AA-permease/SLC12A_dom"/>
</dbReference>
<feature type="transmembrane region" description="Helical" evidence="7">
    <location>
        <begin position="465"/>
        <end position="484"/>
    </location>
</feature>
<sequence length="523" mass="56759">MNTAAKQSEVIHSQPASKLQRKLKARHLEMIAIGGAIGTGLFLKSGSAVYSAGPLGALICFVLAGIQVFFVSSAIGEMSAFLPIEGAFSQLPDRFVNSAFGFASGWNYWLSWVLGVPAELSAIGGFMSFWITTVPTWIWSAVYLVPIALVNLASVSAFGETEFVLSSTKVLAIIVFLIISFFVWFGVGTGTKPLWFTNWDPAINGATPGDQVTNIANAMLSSFFSFGGCELIGLTAGEAVNPRTTVPRAINGTFYRILIFYVGSIFALGVLVRSDSPVLDPNNPDGLLQSPFVYVYSLVGIRAASHIMNAVIIIAVLSALNSSIYACSRTLSQLATDGYAPKLFASVTSNGVPMPAVLVSIAFGSVAIIGGYVAQREGPVFNFLSNFIALSIMINWVSMSYVHLRFRYGYLAQGRSLKDLPYVAPFFPWADLISIVFGILVAFLLVFFAFYQVTEFGMDWYIYNSWLYCGIPVFIVSFVGKGVYDGAKSGKGLWSGFSLVKFEDMDFETGKWVEDFELNEASN</sequence>
<evidence type="ECO:0000256" key="6">
    <source>
        <dbReference type="ARBA" id="ARBA00023136"/>
    </source>
</evidence>
<keyword evidence="6 7" id="KW-0472">Membrane</keyword>
<gene>
    <name evidence="9" type="ORF">CcCBS67573_g00957</name>
</gene>
<proteinExistence type="predicted"/>
<dbReference type="STRING" id="246404.A0A507FQC6"/>
<evidence type="ECO:0000259" key="8">
    <source>
        <dbReference type="Pfam" id="PF00324"/>
    </source>
</evidence>
<reference evidence="9 10" key="1">
    <citation type="journal article" date="2019" name="Sci. Rep.">
        <title>Comparative genomics of chytrid fungi reveal insights into the obligate biotrophic and pathogenic lifestyle of Synchytrium endobioticum.</title>
        <authorList>
            <person name="van de Vossenberg B.T.L.H."/>
            <person name="Warris S."/>
            <person name="Nguyen H.D.T."/>
            <person name="van Gent-Pelzer M.P.E."/>
            <person name="Joly D.L."/>
            <person name="van de Geest H.C."/>
            <person name="Bonants P.J.M."/>
            <person name="Smith D.S."/>
            <person name="Levesque C.A."/>
            <person name="van der Lee T.A.J."/>
        </authorList>
    </citation>
    <scope>NUCLEOTIDE SEQUENCE [LARGE SCALE GENOMIC DNA]</scope>
    <source>
        <strain evidence="9 10">CBS 675.73</strain>
    </source>
</reference>
<feature type="transmembrane region" description="Helical" evidence="7">
    <location>
        <begin position="170"/>
        <end position="187"/>
    </location>
</feature>
<evidence type="ECO:0000256" key="2">
    <source>
        <dbReference type="ARBA" id="ARBA00022448"/>
    </source>
</evidence>
<dbReference type="OrthoDB" id="3900342at2759"/>
<dbReference type="PANTHER" id="PTHR43341:SF1">
    <property type="entry name" value="GENERAL AMINO-ACID PERMEASE GAP1"/>
    <property type="match status" value="1"/>
</dbReference>
<feature type="transmembrane region" description="Helical" evidence="7">
    <location>
        <begin position="109"/>
        <end position="131"/>
    </location>
</feature>
<feature type="transmembrane region" description="Helical" evidence="7">
    <location>
        <begin position="380"/>
        <end position="402"/>
    </location>
</feature>
<name>A0A507FQC6_9FUNG</name>
<feature type="domain" description="Amino acid permease/ SLC12A" evidence="8">
    <location>
        <begin position="27"/>
        <end position="482"/>
    </location>
</feature>
<keyword evidence="5 7" id="KW-1133">Transmembrane helix</keyword>
<dbReference type="AlphaFoldDB" id="A0A507FQC6"/>
<keyword evidence="3 7" id="KW-0812">Transmembrane</keyword>
<evidence type="ECO:0000313" key="10">
    <source>
        <dbReference type="Proteomes" id="UP000320333"/>
    </source>
</evidence>
<keyword evidence="4" id="KW-0029">Amino-acid transport</keyword>
<dbReference type="Gene3D" id="1.20.1740.10">
    <property type="entry name" value="Amino acid/polyamine transporter I"/>
    <property type="match status" value="1"/>
</dbReference>
<dbReference type="Pfam" id="PF00324">
    <property type="entry name" value="AA_permease"/>
    <property type="match status" value="1"/>
</dbReference>
<dbReference type="GO" id="GO:0015171">
    <property type="term" value="F:amino acid transmembrane transporter activity"/>
    <property type="evidence" value="ECO:0007669"/>
    <property type="project" value="TreeGrafter"/>
</dbReference>
<dbReference type="PANTHER" id="PTHR43341">
    <property type="entry name" value="AMINO ACID PERMEASE"/>
    <property type="match status" value="1"/>
</dbReference>
<feature type="transmembrane region" description="Helical" evidence="7">
    <location>
        <begin position="137"/>
        <end position="158"/>
    </location>
</feature>
<keyword evidence="2" id="KW-0813">Transport</keyword>
<evidence type="ECO:0000256" key="3">
    <source>
        <dbReference type="ARBA" id="ARBA00022692"/>
    </source>
</evidence>
<dbReference type="InterPro" id="IPR004840">
    <property type="entry name" value="Amino_acid_permease_CS"/>
</dbReference>
<keyword evidence="10" id="KW-1185">Reference proteome</keyword>
<dbReference type="GO" id="GO:0016020">
    <property type="term" value="C:membrane"/>
    <property type="evidence" value="ECO:0007669"/>
    <property type="project" value="UniProtKB-SubCell"/>
</dbReference>
<feature type="transmembrane region" description="Helical" evidence="7">
    <location>
        <begin position="55"/>
        <end position="75"/>
    </location>
</feature>
<evidence type="ECO:0000256" key="7">
    <source>
        <dbReference type="SAM" id="Phobius"/>
    </source>
</evidence>
<comment type="subcellular location">
    <subcellularLocation>
        <location evidence="1">Membrane</location>
        <topology evidence="1">Multi-pass membrane protein</topology>
    </subcellularLocation>
</comment>
<evidence type="ECO:0000256" key="1">
    <source>
        <dbReference type="ARBA" id="ARBA00004141"/>
    </source>
</evidence>
<dbReference type="InterPro" id="IPR050524">
    <property type="entry name" value="APC_YAT"/>
</dbReference>
<organism evidence="9 10">
    <name type="scientific">Chytriomyces confervae</name>
    <dbReference type="NCBI Taxonomy" id="246404"/>
    <lineage>
        <taxon>Eukaryota</taxon>
        <taxon>Fungi</taxon>
        <taxon>Fungi incertae sedis</taxon>
        <taxon>Chytridiomycota</taxon>
        <taxon>Chytridiomycota incertae sedis</taxon>
        <taxon>Chytridiomycetes</taxon>
        <taxon>Chytridiales</taxon>
        <taxon>Chytriomycetaceae</taxon>
        <taxon>Chytriomyces</taxon>
    </lineage>
</organism>
<feature type="transmembrane region" description="Helical" evidence="7">
    <location>
        <begin position="352"/>
        <end position="374"/>
    </location>
</feature>